<dbReference type="EMBL" id="JBEDNZ010000022">
    <property type="protein sequence ID" value="KAL0818206.1"/>
    <property type="molecule type" value="Genomic_DNA"/>
</dbReference>
<gene>
    <name evidence="2" type="ORF">ABMA28_008711</name>
</gene>
<accession>A0ABD0SI60</accession>
<dbReference type="AlphaFoldDB" id="A0ABD0SI60"/>
<protein>
    <recommendedName>
        <fullName evidence="4">ER-bound oxygenase mpaB/mpaB'/Rubber oxygenase catalytic domain-containing protein</fullName>
    </recommendedName>
</protein>
<feature type="transmembrane region" description="Helical" evidence="1">
    <location>
        <begin position="362"/>
        <end position="380"/>
    </location>
</feature>
<evidence type="ECO:0008006" key="4">
    <source>
        <dbReference type="Google" id="ProtNLM"/>
    </source>
</evidence>
<feature type="transmembrane region" description="Helical" evidence="1">
    <location>
        <begin position="55"/>
        <end position="79"/>
    </location>
</feature>
<evidence type="ECO:0000256" key="1">
    <source>
        <dbReference type="SAM" id="Phobius"/>
    </source>
</evidence>
<proteinExistence type="predicted"/>
<evidence type="ECO:0000313" key="2">
    <source>
        <dbReference type="EMBL" id="KAL0818206.1"/>
    </source>
</evidence>
<keyword evidence="1" id="KW-0812">Transmembrane</keyword>
<sequence>MGSPAEVFVDQLLTKEALDQPSDDVKPDELEMRLPDDFDEEKFNRGRRFYWDHSYSFATSMLLGLVAVFAVPSILRVLVSTRRSNSPFTAYRRYLSTLLHTVTWFEHELKPGSRSWKSLYTVRSRHIRAGMAAKLKGLGTVSQRDVALTQFGFVGFSMLKPDKLGIRQLREGDWEAYNYFWHVIGHMIGLEDRYNICRSTFAETVEVLQLLQDRVYTPCLENVPEYFEHAARVMLDGMWSVNPTVDIEATLYWVRHLADVPGYIYTEKDRIQLQQKLKKCLEGKQPDTGVDSMSLMAKPAIDGLPKLPPRLLYLKDYESIETAPHYKQLSFKGKYKLAFNHVAATLYSTYIFRLYFNWNYVFSHFLMKYFPYLAFFRFGIKASLVNIFEEDPTDETKLVPNSEYYNKKQVDEPWYKKLWSIIW</sequence>
<dbReference type="PANTHER" id="PTHR37159:SF1">
    <property type="entry name" value="GH11867P"/>
    <property type="match status" value="1"/>
</dbReference>
<dbReference type="PANTHER" id="PTHR37159">
    <property type="entry name" value="GH11867P"/>
    <property type="match status" value="1"/>
</dbReference>
<organism evidence="2 3">
    <name type="scientific">Loxostege sticticalis</name>
    <name type="common">Beet webworm moth</name>
    <dbReference type="NCBI Taxonomy" id="481309"/>
    <lineage>
        <taxon>Eukaryota</taxon>
        <taxon>Metazoa</taxon>
        <taxon>Ecdysozoa</taxon>
        <taxon>Arthropoda</taxon>
        <taxon>Hexapoda</taxon>
        <taxon>Insecta</taxon>
        <taxon>Pterygota</taxon>
        <taxon>Neoptera</taxon>
        <taxon>Endopterygota</taxon>
        <taxon>Lepidoptera</taxon>
        <taxon>Glossata</taxon>
        <taxon>Ditrysia</taxon>
        <taxon>Pyraloidea</taxon>
        <taxon>Crambidae</taxon>
        <taxon>Pyraustinae</taxon>
        <taxon>Loxostege</taxon>
    </lineage>
</organism>
<keyword evidence="1" id="KW-1133">Transmembrane helix</keyword>
<keyword evidence="1" id="KW-0472">Membrane</keyword>
<dbReference type="Proteomes" id="UP001549921">
    <property type="component" value="Unassembled WGS sequence"/>
</dbReference>
<comment type="caution">
    <text evidence="2">The sequence shown here is derived from an EMBL/GenBank/DDBJ whole genome shotgun (WGS) entry which is preliminary data.</text>
</comment>
<name>A0ABD0SI60_LOXSC</name>
<reference evidence="2 3" key="1">
    <citation type="submission" date="2024-06" db="EMBL/GenBank/DDBJ databases">
        <title>A chromosome-level genome assembly of beet webworm, Loxostege sticticalis.</title>
        <authorList>
            <person name="Zhang Y."/>
        </authorList>
    </citation>
    <scope>NUCLEOTIDE SEQUENCE [LARGE SCALE GENOMIC DNA]</scope>
    <source>
        <strain evidence="2">AQ028</strain>
        <tissue evidence="2">Male pupae</tissue>
    </source>
</reference>
<evidence type="ECO:0000313" key="3">
    <source>
        <dbReference type="Proteomes" id="UP001549921"/>
    </source>
</evidence>